<feature type="transmembrane region" description="Helical" evidence="8">
    <location>
        <begin position="42"/>
        <end position="67"/>
    </location>
</feature>
<feature type="transmembrane region" description="Helical" evidence="8">
    <location>
        <begin position="152"/>
        <end position="179"/>
    </location>
</feature>
<evidence type="ECO:0000313" key="11">
    <source>
        <dbReference type="EMBL" id="CAK0806532.1"/>
    </source>
</evidence>
<keyword evidence="2" id="KW-0813">Transport</keyword>
<feature type="transmembrane region" description="Helical" evidence="8">
    <location>
        <begin position="74"/>
        <end position="96"/>
    </location>
</feature>
<feature type="compositionally biased region" description="Basic and acidic residues" evidence="7">
    <location>
        <begin position="344"/>
        <end position="362"/>
    </location>
</feature>
<dbReference type="SMART" id="SM00213">
    <property type="entry name" value="UBQ"/>
    <property type="match status" value="1"/>
</dbReference>
<dbReference type="PROSITE" id="PS50053">
    <property type="entry name" value="UBIQUITIN_2"/>
    <property type="match status" value="1"/>
</dbReference>
<evidence type="ECO:0000256" key="8">
    <source>
        <dbReference type="SAM" id="Phobius"/>
    </source>
</evidence>
<dbReference type="Gene3D" id="1.20.1080.10">
    <property type="entry name" value="Glycerol uptake facilitator protein"/>
    <property type="match status" value="1"/>
</dbReference>
<dbReference type="InterPro" id="IPR000626">
    <property type="entry name" value="Ubiquitin-like_dom"/>
</dbReference>
<evidence type="ECO:0000256" key="6">
    <source>
        <dbReference type="PROSITE-ProRule" id="PRU00047"/>
    </source>
</evidence>
<dbReference type="PANTHER" id="PTHR10666">
    <property type="entry name" value="UBIQUITIN"/>
    <property type="match status" value="1"/>
</dbReference>
<feature type="domain" description="Ubiquitin-like" evidence="9">
    <location>
        <begin position="243"/>
        <end position="318"/>
    </location>
</feature>
<dbReference type="Proteomes" id="UP001189429">
    <property type="component" value="Unassembled WGS sequence"/>
</dbReference>
<evidence type="ECO:0000256" key="5">
    <source>
        <dbReference type="ARBA" id="ARBA00023136"/>
    </source>
</evidence>
<keyword evidence="6" id="KW-0479">Metal-binding</keyword>
<dbReference type="PRINTS" id="PR00783">
    <property type="entry name" value="MINTRINSICP"/>
</dbReference>
<sequence length="847" mass="92749">MARKRALVGEFVGTFLLMFTLGCNVLSGTAAAGSSIGFSLMVGIYALAKVSGANFNPAVSVTLGLVGKLPWADVFLYSLVQTLAGALAGILARAIFKSSEFALALGPADGFEWWQAGVCELVYTFMLCFVVLNTACAAANASSQFYGLSIGLVIVAGAFGAGAVSGGCFNPAVAFGVYAGGNHSPGSLSYFPVYAAFEFVGGALAAFLFKQDAELSLDQSAGTASAGTADATGDFDAAAGEVMQIFVKTVTGKTITLSVRASGTIDSVKAMIQDKEDIPSATQRLIFAGKQLAAGRTLSDSNIQNHSTLHLNLGLVGGMPRNGAGLPQAESWDDRPPELTQEGWAHKSRTEHPMRKLTDGEKQQVRDEYTQIVGDGQGGAARAFAQRLREHEDHARDAGAVGRAAEPEPYRIEFGQHRRKTVAEVATGFGHKQHGSEDDKKQGMDYLAWAVVSKLHHKYPMFEKAFRDEGLWEEVAAKAPAKKTDMQEAIVLKSQEQETRIAAGETVHRELVKLRETQMAIISQEVGADGAAVSSFDATAAPKRKRTREHRAQAKTLISHCRHCGKFGHKIKTCPLLQKEAADAAVVRPDGGVDPLQRRLWRTVAHLKYTWLQNRTPLYEGKPTKRCRVPLARRSVSYDELARMTVRGWVRFAFDSSLLHDMRGEPCPDPTCKEKPSRFSIGKPSILGPWRVRKQVAGKVEDVGRWDAIYRCEHCRHSYTVFGGHALFAHGDLMSQASRAFWNYVQGVSMTCSALQMRRSEDLMRDWYGVAREVVAWDAVRRQERIIFGKKGPLTTTLEYDESSFGSWETVEEGRRVFHTWVLIGIMERGNPESMWFEEYGVTTSHD</sequence>
<feature type="transmembrane region" description="Helical" evidence="8">
    <location>
        <begin position="121"/>
        <end position="140"/>
    </location>
</feature>
<protein>
    <submittedName>
        <fullName evidence="11">Uncharacterized protein</fullName>
    </submittedName>
</protein>
<evidence type="ECO:0000256" key="2">
    <source>
        <dbReference type="ARBA" id="ARBA00022448"/>
    </source>
</evidence>
<dbReference type="InterPro" id="IPR050158">
    <property type="entry name" value="Ubiquitin_ubiquitin-like"/>
</dbReference>
<dbReference type="PROSITE" id="PS50158">
    <property type="entry name" value="ZF_CCHC"/>
    <property type="match status" value="1"/>
</dbReference>
<feature type="region of interest" description="Disordered" evidence="7">
    <location>
        <begin position="324"/>
        <end position="362"/>
    </location>
</feature>
<organism evidence="11 12">
    <name type="scientific">Prorocentrum cordatum</name>
    <dbReference type="NCBI Taxonomy" id="2364126"/>
    <lineage>
        <taxon>Eukaryota</taxon>
        <taxon>Sar</taxon>
        <taxon>Alveolata</taxon>
        <taxon>Dinophyceae</taxon>
        <taxon>Prorocentrales</taxon>
        <taxon>Prorocentraceae</taxon>
        <taxon>Prorocentrum</taxon>
    </lineage>
</organism>
<dbReference type="SUPFAM" id="SSF81338">
    <property type="entry name" value="Aquaporin-like"/>
    <property type="match status" value="1"/>
</dbReference>
<keyword evidence="12" id="KW-1185">Reference proteome</keyword>
<dbReference type="InterPro" id="IPR023271">
    <property type="entry name" value="Aquaporin-like"/>
</dbReference>
<name>A0ABN9QKD2_9DINO</name>
<keyword evidence="4 8" id="KW-1133">Transmembrane helix</keyword>
<evidence type="ECO:0000259" key="10">
    <source>
        <dbReference type="PROSITE" id="PS50158"/>
    </source>
</evidence>
<gene>
    <name evidence="11" type="ORF">PCOR1329_LOCUS12722</name>
</gene>
<evidence type="ECO:0000313" key="12">
    <source>
        <dbReference type="Proteomes" id="UP001189429"/>
    </source>
</evidence>
<keyword evidence="3 8" id="KW-0812">Transmembrane</keyword>
<keyword evidence="5 8" id="KW-0472">Membrane</keyword>
<evidence type="ECO:0000256" key="1">
    <source>
        <dbReference type="ARBA" id="ARBA00004141"/>
    </source>
</evidence>
<dbReference type="Pfam" id="PF00230">
    <property type="entry name" value="MIP"/>
    <property type="match status" value="1"/>
</dbReference>
<evidence type="ECO:0000256" key="3">
    <source>
        <dbReference type="ARBA" id="ARBA00022692"/>
    </source>
</evidence>
<dbReference type="Gene3D" id="3.10.20.90">
    <property type="entry name" value="Phosphatidylinositol 3-kinase Catalytic Subunit, Chain A, domain 1"/>
    <property type="match status" value="1"/>
</dbReference>
<evidence type="ECO:0000256" key="7">
    <source>
        <dbReference type="SAM" id="MobiDB-lite"/>
    </source>
</evidence>
<comment type="subcellular location">
    <subcellularLocation>
        <location evidence="1">Membrane</location>
        <topology evidence="1">Multi-pass membrane protein</topology>
    </subcellularLocation>
</comment>
<keyword evidence="6" id="KW-0863">Zinc-finger</keyword>
<accession>A0ABN9QKD2</accession>
<keyword evidence="6" id="KW-0862">Zinc</keyword>
<proteinExistence type="predicted"/>
<dbReference type="PROSITE" id="PS00221">
    <property type="entry name" value="MIP"/>
    <property type="match status" value="1"/>
</dbReference>
<evidence type="ECO:0000259" key="9">
    <source>
        <dbReference type="PROSITE" id="PS50053"/>
    </source>
</evidence>
<feature type="non-terminal residue" evidence="11">
    <location>
        <position position="847"/>
    </location>
</feature>
<dbReference type="Pfam" id="PF00240">
    <property type="entry name" value="ubiquitin"/>
    <property type="match status" value="1"/>
</dbReference>
<comment type="caution">
    <text evidence="11">The sequence shown here is derived from an EMBL/GenBank/DDBJ whole genome shotgun (WGS) entry which is preliminary data.</text>
</comment>
<evidence type="ECO:0000256" key="4">
    <source>
        <dbReference type="ARBA" id="ARBA00022989"/>
    </source>
</evidence>
<feature type="domain" description="CCHC-type" evidence="10">
    <location>
        <begin position="561"/>
        <end position="575"/>
    </location>
</feature>
<dbReference type="InterPro" id="IPR001878">
    <property type="entry name" value="Znf_CCHC"/>
</dbReference>
<dbReference type="InterPro" id="IPR022357">
    <property type="entry name" value="MIP_CS"/>
</dbReference>
<dbReference type="PROSITE" id="PS51257">
    <property type="entry name" value="PROKAR_LIPOPROTEIN"/>
    <property type="match status" value="1"/>
</dbReference>
<dbReference type="EMBL" id="CAUYUJ010003732">
    <property type="protein sequence ID" value="CAK0806532.1"/>
    <property type="molecule type" value="Genomic_DNA"/>
</dbReference>
<reference evidence="11" key="1">
    <citation type="submission" date="2023-10" db="EMBL/GenBank/DDBJ databases">
        <authorList>
            <person name="Chen Y."/>
            <person name="Shah S."/>
            <person name="Dougan E. K."/>
            <person name="Thang M."/>
            <person name="Chan C."/>
        </authorList>
    </citation>
    <scope>NUCLEOTIDE SEQUENCE [LARGE SCALE GENOMIC DNA]</scope>
</reference>
<dbReference type="InterPro" id="IPR029071">
    <property type="entry name" value="Ubiquitin-like_domsf"/>
</dbReference>
<dbReference type="InterPro" id="IPR000425">
    <property type="entry name" value="MIP"/>
</dbReference>
<dbReference type="SUPFAM" id="SSF54236">
    <property type="entry name" value="Ubiquitin-like"/>
    <property type="match status" value="1"/>
</dbReference>